<protein>
    <submittedName>
        <fullName evidence="2">Uncharacterized protein</fullName>
    </submittedName>
</protein>
<sequence>MMAFLDWEGCGKSRHRTESMQRETRKKIESLRTPNSTSLRPDLTSSSLDDLDLGLPEPPNALTVTRS</sequence>
<dbReference type="AlphaFoldDB" id="A0A059AW52"/>
<feature type="compositionally biased region" description="Basic and acidic residues" evidence="1">
    <location>
        <begin position="16"/>
        <end position="30"/>
    </location>
</feature>
<evidence type="ECO:0000313" key="2">
    <source>
        <dbReference type="EMBL" id="KCW58088.1"/>
    </source>
</evidence>
<feature type="compositionally biased region" description="Low complexity" evidence="1">
    <location>
        <begin position="38"/>
        <end position="48"/>
    </location>
</feature>
<organism evidence="2">
    <name type="scientific">Eucalyptus grandis</name>
    <name type="common">Flooded gum</name>
    <dbReference type="NCBI Taxonomy" id="71139"/>
    <lineage>
        <taxon>Eukaryota</taxon>
        <taxon>Viridiplantae</taxon>
        <taxon>Streptophyta</taxon>
        <taxon>Embryophyta</taxon>
        <taxon>Tracheophyta</taxon>
        <taxon>Spermatophyta</taxon>
        <taxon>Magnoliopsida</taxon>
        <taxon>eudicotyledons</taxon>
        <taxon>Gunneridae</taxon>
        <taxon>Pentapetalae</taxon>
        <taxon>rosids</taxon>
        <taxon>malvids</taxon>
        <taxon>Myrtales</taxon>
        <taxon>Myrtaceae</taxon>
        <taxon>Myrtoideae</taxon>
        <taxon>Eucalypteae</taxon>
        <taxon>Eucalyptus</taxon>
    </lineage>
</organism>
<evidence type="ECO:0000256" key="1">
    <source>
        <dbReference type="SAM" id="MobiDB-lite"/>
    </source>
</evidence>
<reference evidence="2" key="1">
    <citation type="submission" date="2013-07" db="EMBL/GenBank/DDBJ databases">
        <title>The genome of Eucalyptus grandis.</title>
        <authorList>
            <person name="Schmutz J."/>
            <person name="Hayes R."/>
            <person name="Myburg A."/>
            <person name="Tuskan G."/>
            <person name="Grattapaglia D."/>
            <person name="Rokhsar D.S."/>
        </authorList>
    </citation>
    <scope>NUCLEOTIDE SEQUENCE</scope>
    <source>
        <tissue evidence="2">Leaf extractions</tissue>
    </source>
</reference>
<name>A0A059AW52_EUCGR</name>
<gene>
    <name evidence="2" type="ORF">EUGRSUZ_H00813</name>
</gene>
<feature type="region of interest" description="Disordered" evidence="1">
    <location>
        <begin position="1"/>
        <end position="67"/>
    </location>
</feature>
<dbReference type="EMBL" id="KK198760">
    <property type="protein sequence ID" value="KCW58088.1"/>
    <property type="molecule type" value="Genomic_DNA"/>
</dbReference>
<dbReference type="InParanoid" id="A0A059AW52"/>
<dbReference type="Gramene" id="KCW58088">
    <property type="protein sequence ID" value="KCW58088"/>
    <property type="gene ID" value="EUGRSUZ_H00813"/>
</dbReference>
<proteinExistence type="predicted"/>
<accession>A0A059AW52</accession>